<sequence>MNKKVQQFSLKACLLLFLTLGSIEGAYRFDPFGKHDLKTSYKAAIIDKYKRLENLKSPKIVLIAGSNFAYGINSQLIEQAFQQPVVNMALHYDYGTDFMLKQISPQLHTGDTVIMGFEYIVESKGNLGEKIQMMKYFPKAKEWFTYDNIFQFIGANSLVRVSAFKLLLERILKQEVTTFSVSDTTSIFFRGALNESGDLISHHNNPRLKVIPRAVINDKASLDSAIVDMNAFYSKMKKIGVKVYYTYPSYAESSYQFDKKIIEKLDKQLKKHALFPILGKPEDFVFVDSLCQDMVYHLTKNGADIRTQKVIELLKKNDN</sequence>
<protein>
    <recommendedName>
        <fullName evidence="3">SGNH/GDSL hydrolase family protein</fullName>
    </recommendedName>
</protein>
<proteinExistence type="predicted"/>
<accession>A0ABN8EQZ6</accession>
<keyword evidence="2" id="KW-1185">Reference proteome</keyword>
<evidence type="ECO:0000313" key="1">
    <source>
        <dbReference type="EMBL" id="CAH0995307.1"/>
    </source>
</evidence>
<evidence type="ECO:0000313" key="2">
    <source>
        <dbReference type="Proteomes" id="UP000837932"/>
    </source>
</evidence>
<comment type="caution">
    <text evidence="1">The sequence shown here is derived from an EMBL/GenBank/DDBJ whole genome shotgun (WGS) entry which is preliminary data.</text>
</comment>
<organism evidence="1 2">
    <name type="scientific">Emticicia aquatica</name>
    <dbReference type="NCBI Taxonomy" id="1681835"/>
    <lineage>
        <taxon>Bacteria</taxon>
        <taxon>Pseudomonadati</taxon>
        <taxon>Bacteroidota</taxon>
        <taxon>Cytophagia</taxon>
        <taxon>Cytophagales</taxon>
        <taxon>Leadbetterellaceae</taxon>
        <taxon>Emticicia</taxon>
    </lineage>
</organism>
<reference evidence="1" key="1">
    <citation type="submission" date="2021-12" db="EMBL/GenBank/DDBJ databases">
        <authorList>
            <person name="Rodrigo-Torres L."/>
            <person name="Arahal R. D."/>
            <person name="Lucena T."/>
        </authorList>
    </citation>
    <scope>NUCLEOTIDE SEQUENCE</scope>
    <source>
        <strain evidence="1">CECT 8858</strain>
    </source>
</reference>
<gene>
    <name evidence="1" type="ORF">EMA8858_01428</name>
</gene>
<name>A0ABN8EQZ6_9BACT</name>
<dbReference type="EMBL" id="CAKLPY010000001">
    <property type="protein sequence ID" value="CAH0995307.1"/>
    <property type="molecule type" value="Genomic_DNA"/>
</dbReference>
<dbReference type="Proteomes" id="UP000837932">
    <property type="component" value="Unassembled WGS sequence"/>
</dbReference>
<evidence type="ECO:0008006" key="3">
    <source>
        <dbReference type="Google" id="ProtNLM"/>
    </source>
</evidence>
<dbReference type="RefSeq" id="WP_238805811.1">
    <property type="nucleotide sequence ID" value="NZ_CAKLPY010000001.1"/>
</dbReference>